<dbReference type="EMBL" id="KN833059">
    <property type="protein sequence ID" value="KIM74587.1"/>
    <property type="molecule type" value="Genomic_DNA"/>
</dbReference>
<dbReference type="AlphaFoldDB" id="A0A0C3BBB3"/>
<sequence>MDNVWIADLRADWNSAPLRYLPRFRDGSMILDVLVQYPIPIPAYEKILDHRDLYHGQAPTMEHIVADLILAKHEDLNIVDQEIGHGTQSHKEQVLVSMWTAAYASSENSNVKLFTVPDIPFHPDGSGKCGIGLVKRFLEFAVTDTDTADGSWSSSFCPPGAITDLHWDYHGGSQIILGISTKKLWLFWPPTEKNLAWWRKHNLRPTSSSTTLEAIHNLEGLTVLYQRGRQAFFMSPFHIHAVLTFEVSAHSGTPVWDYNTWKDTARRMTEWEVAWAWDYFENGHSCTDGVQALQYLLHAMERWDKLHKKLVKKKCVSKEDLVEFGNWVKIYLKKVEQNLVSMES</sequence>
<evidence type="ECO:0000313" key="3">
    <source>
        <dbReference type="Proteomes" id="UP000054166"/>
    </source>
</evidence>
<organism evidence="2 3">
    <name type="scientific">Piloderma croceum (strain F 1598)</name>
    <dbReference type="NCBI Taxonomy" id="765440"/>
    <lineage>
        <taxon>Eukaryota</taxon>
        <taxon>Fungi</taxon>
        <taxon>Dikarya</taxon>
        <taxon>Basidiomycota</taxon>
        <taxon>Agaricomycotina</taxon>
        <taxon>Agaricomycetes</taxon>
        <taxon>Agaricomycetidae</taxon>
        <taxon>Atheliales</taxon>
        <taxon>Atheliaceae</taxon>
        <taxon>Piloderma</taxon>
    </lineage>
</organism>
<protein>
    <recommendedName>
        <fullName evidence="1">JmjC domain-containing protein</fullName>
    </recommendedName>
</protein>
<dbReference type="InterPro" id="IPR003347">
    <property type="entry name" value="JmjC_dom"/>
</dbReference>
<keyword evidence="3" id="KW-1185">Reference proteome</keyword>
<gene>
    <name evidence="2" type="ORF">PILCRDRAFT_701794</name>
</gene>
<dbReference type="SUPFAM" id="SSF51197">
    <property type="entry name" value="Clavaminate synthase-like"/>
    <property type="match status" value="1"/>
</dbReference>
<reference evidence="2 3" key="1">
    <citation type="submission" date="2014-04" db="EMBL/GenBank/DDBJ databases">
        <authorList>
            <consortium name="DOE Joint Genome Institute"/>
            <person name="Kuo A."/>
            <person name="Tarkka M."/>
            <person name="Buscot F."/>
            <person name="Kohler A."/>
            <person name="Nagy L.G."/>
            <person name="Floudas D."/>
            <person name="Copeland A."/>
            <person name="Barry K.W."/>
            <person name="Cichocki N."/>
            <person name="Veneault-Fourrey C."/>
            <person name="LaButti K."/>
            <person name="Lindquist E.A."/>
            <person name="Lipzen A."/>
            <person name="Lundell T."/>
            <person name="Morin E."/>
            <person name="Murat C."/>
            <person name="Sun H."/>
            <person name="Tunlid A."/>
            <person name="Henrissat B."/>
            <person name="Grigoriev I.V."/>
            <person name="Hibbett D.S."/>
            <person name="Martin F."/>
            <person name="Nordberg H.P."/>
            <person name="Cantor M.N."/>
            <person name="Hua S.X."/>
        </authorList>
    </citation>
    <scope>NUCLEOTIDE SEQUENCE [LARGE SCALE GENOMIC DNA]</scope>
    <source>
        <strain evidence="2 3">F 1598</strain>
    </source>
</reference>
<dbReference type="Gene3D" id="2.60.120.650">
    <property type="entry name" value="Cupin"/>
    <property type="match status" value="1"/>
</dbReference>
<dbReference type="STRING" id="765440.A0A0C3BBB3"/>
<dbReference type="Proteomes" id="UP000054166">
    <property type="component" value="Unassembled WGS sequence"/>
</dbReference>
<evidence type="ECO:0000259" key="1">
    <source>
        <dbReference type="PROSITE" id="PS51184"/>
    </source>
</evidence>
<dbReference type="PROSITE" id="PS51184">
    <property type="entry name" value="JMJC"/>
    <property type="match status" value="1"/>
</dbReference>
<feature type="domain" description="JmjC" evidence="1">
    <location>
        <begin position="108"/>
        <end position="268"/>
    </location>
</feature>
<dbReference type="InParanoid" id="A0A0C3BBB3"/>
<accession>A0A0C3BBB3</accession>
<evidence type="ECO:0000313" key="2">
    <source>
        <dbReference type="EMBL" id="KIM74587.1"/>
    </source>
</evidence>
<name>A0A0C3BBB3_PILCF</name>
<dbReference type="HOGENOM" id="CLU_047441_0_0_1"/>
<dbReference type="OrthoDB" id="3065857at2759"/>
<proteinExistence type="predicted"/>
<reference evidence="3" key="2">
    <citation type="submission" date="2015-01" db="EMBL/GenBank/DDBJ databases">
        <title>Evolutionary Origins and Diversification of the Mycorrhizal Mutualists.</title>
        <authorList>
            <consortium name="DOE Joint Genome Institute"/>
            <consortium name="Mycorrhizal Genomics Consortium"/>
            <person name="Kohler A."/>
            <person name="Kuo A."/>
            <person name="Nagy L.G."/>
            <person name="Floudas D."/>
            <person name="Copeland A."/>
            <person name="Barry K.W."/>
            <person name="Cichocki N."/>
            <person name="Veneault-Fourrey C."/>
            <person name="LaButti K."/>
            <person name="Lindquist E.A."/>
            <person name="Lipzen A."/>
            <person name="Lundell T."/>
            <person name="Morin E."/>
            <person name="Murat C."/>
            <person name="Riley R."/>
            <person name="Ohm R."/>
            <person name="Sun H."/>
            <person name="Tunlid A."/>
            <person name="Henrissat B."/>
            <person name="Grigoriev I.V."/>
            <person name="Hibbett D.S."/>
            <person name="Martin F."/>
        </authorList>
    </citation>
    <scope>NUCLEOTIDE SEQUENCE [LARGE SCALE GENOMIC DNA]</scope>
    <source>
        <strain evidence="3">F 1598</strain>
    </source>
</reference>